<dbReference type="EMBL" id="JAUDCK010000079">
    <property type="protein sequence ID" value="MDM8196920.1"/>
    <property type="molecule type" value="Genomic_DNA"/>
</dbReference>
<accession>A0ABT7UMY5</accession>
<dbReference type="InterPro" id="IPR036397">
    <property type="entry name" value="RNaseH_sf"/>
</dbReference>
<feature type="domain" description="Integrase catalytic" evidence="2">
    <location>
        <begin position="243"/>
        <end position="406"/>
    </location>
</feature>
<dbReference type="Gene3D" id="3.30.420.10">
    <property type="entry name" value="Ribonuclease H-like superfamily/Ribonuclease H"/>
    <property type="match status" value="1"/>
</dbReference>
<dbReference type="InterPro" id="IPR051917">
    <property type="entry name" value="Transposase-Integrase"/>
</dbReference>
<dbReference type="SUPFAM" id="SSF53098">
    <property type="entry name" value="Ribonuclease H-like"/>
    <property type="match status" value="1"/>
</dbReference>
<sequence length="434" mass="50391">MANQKHLTALDRITIENGLKNNDSFKAIAKKLDKDCTTISKEVKNNLSVRKTGAFGRSFNNCLYRYTCKERNSACDNCPVMKSQLCRSCTRCIYECGSYVEEICPRLSKPPYVCNGCPDMKKCTLTKHIYYALEANKKYEERLSESRRGIIITQDEINHLNELLYPLIAQQGQSIHHVYIHHKNEIMFSEKTLYKIIDAGILKVRNIDLPRQVTYKKRKKPSRYKIDSKCMDGRRYEDFKNFIEENPDMPVVQIDTVEGTKGGACLLTVHFTVPTFMIAFRREYNDAQSVIDIFNDIYNHLGRDMFMKLFPVILTDNGPEFSNPEAIEFDEDGNRRTYMFYCHPSSPFEKGDCEVNHEFIRRIAPKGKPFDPYTQKDINLMMSHINSYARPKLNDKTPLFVFALLFSKEVASYFGIEHIDPDKINLTQSLLSQR</sequence>
<dbReference type="RefSeq" id="WP_168083222.1">
    <property type="nucleotide sequence ID" value="NZ_JAUDCK010000079.1"/>
</dbReference>
<dbReference type="PANTHER" id="PTHR10948:SF23">
    <property type="entry name" value="TRANSPOSASE INSI FOR INSERTION SEQUENCE ELEMENT IS30A-RELATED"/>
    <property type="match status" value="1"/>
</dbReference>
<evidence type="ECO:0000313" key="4">
    <source>
        <dbReference type="Proteomes" id="UP001529275"/>
    </source>
</evidence>
<dbReference type="InterPro" id="IPR012337">
    <property type="entry name" value="RNaseH-like_sf"/>
</dbReference>
<organism evidence="3 4">
    <name type="scientific">Massilimicrobiota timonensis</name>
    <dbReference type="NCBI Taxonomy" id="1776392"/>
    <lineage>
        <taxon>Bacteria</taxon>
        <taxon>Bacillati</taxon>
        <taxon>Bacillota</taxon>
        <taxon>Erysipelotrichia</taxon>
        <taxon>Erysipelotrichales</taxon>
        <taxon>Erysipelotrichaceae</taxon>
        <taxon>Massilimicrobiota</taxon>
    </lineage>
</organism>
<dbReference type="Proteomes" id="UP001529275">
    <property type="component" value="Unassembled WGS sequence"/>
</dbReference>
<gene>
    <name evidence="3" type="ORF">QUV98_11385</name>
</gene>
<dbReference type="InterPro" id="IPR001584">
    <property type="entry name" value="Integrase_cat-core"/>
</dbReference>
<name>A0ABT7UMY5_9FIRM</name>
<dbReference type="InterPro" id="IPR025246">
    <property type="entry name" value="IS30-like_HTH"/>
</dbReference>
<dbReference type="PANTHER" id="PTHR10948">
    <property type="entry name" value="TRANSPOSASE"/>
    <property type="match status" value="1"/>
</dbReference>
<dbReference type="Pfam" id="PF13936">
    <property type="entry name" value="HTH_38"/>
    <property type="match status" value="1"/>
</dbReference>
<reference evidence="4" key="1">
    <citation type="submission" date="2023-06" db="EMBL/GenBank/DDBJ databases">
        <title>Identification and characterization of horizontal gene transfer across gut microbiota members of farm animals based on homology search.</title>
        <authorList>
            <person name="Zeman M."/>
            <person name="Kubasova T."/>
            <person name="Jahodarova E."/>
            <person name="Nykrynova M."/>
            <person name="Rychlik I."/>
        </authorList>
    </citation>
    <scope>NUCLEOTIDE SEQUENCE [LARGE SCALE GENOMIC DNA]</scope>
    <source>
        <strain evidence="4">ET341</strain>
    </source>
</reference>
<evidence type="ECO:0000313" key="3">
    <source>
        <dbReference type="EMBL" id="MDM8196920.1"/>
    </source>
</evidence>
<dbReference type="NCBIfam" id="NF033563">
    <property type="entry name" value="transpos_IS30"/>
    <property type="match status" value="1"/>
</dbReference>
<evidence type="ECO:0000259" key="2">
    <source>
        <dbReference type="PROSITE" id="PS50994"/>
    </source>
</evidence>
<proteinExistence type="predicted"/>
<keyword evidence="1" id="KW-0233">DNA recombination</keyword>
<dbReference type="InterPro" id="IPR053392">
    <property type="entry name" value="Transposase_IS30-like"/>
</dbReference>
<protein>
    <submittedName>
        <fullName evidence="3">IS30 family transposase</fullName>
    </submittedName>
</protein>
<comment type="caution">
    <text evidence="3">The sequence shown here is derived from an EMBL/GenBank/DDBJ whole genome shotgun (WGS) entry which is preliminary data.</text>
</comment>
<keyword evidence="4" id="KW-1185">Reference proteome</keyword>
<evidence type="ECO:0000256" key="1">
    <source>
        <dbReference type="ARBA" id="ARBA00023172"/>
    </source>
</evidence>
<dbReference type="PROSITE" id="PS50994">
    <property type="entry name" value="INTEGRASE"/>
    <property type="match status" value="1"/>
</dbReference>